<comment type="caution">
    <text evidence="2">The sequence shown here is derived from an EMBL/GenBank/DDBJ whole genome shotgun (WGS) entry which is preliminary data.</text>
</comment>
<evidence type="ECO:0000313" key="3">
    <source>
        <dbReference type="Proteomes" id="UP001356427"/>
    </source>
</evidence>
<evidence type="ECO:0000256" key="1">
    <source>
        <dbReference type="SAM" id="MobiDB-lite"/>
    </source>
</evidence>
<accession>A0AAN8RAA4</accession>
<name>A0AAN8RAA4_9TELE</name>
<evidence type="ECO:0000313" key="2">
    <source>
        <dbReference type="EMBL" id="KAK6319507.1"/>
    </source>
</evidence>
<dbReference type="AlphaFoldDB" id="A0AAN8RAA4"/>
<dbReference type="EMBL" id="JAGTTL010000008">
    <property type="protein sequence ID" value="KAK6319507.1"/>
    <property type="molecule type" value="Genomic_DNA"/>
</dbReference>
<keyword evidence="3" id="KW-1185">Reference proteome</keyword>
<reference evidence="2 3" key="1">
    <citation type="submission" date="2021-04" db="EMBL/GenBank/DDBJ databases">
        <authorList>
            <person name="De Guttry C."/>
            <person name="Zahm M."/>
            <person name="Klopp C."/>
            <person name="Cabau C."/>
            <person name="Louis A."/>
            <person name="Berthelot C."/>
            <person name="Parey E."/>
            <person name="Roest Crollius H."/>
            <person name="Montfort J."/>
            <person name="Robinson-Rechavi M."/>
            <person name="Bucao C."/>
            <person name="Bouchez O."/>
            <person name="Gislard M."/>
            <person name="Lluch J."/>
            <person name="Milhes M."/>
            <person name="Lampietro C."/>
            <person name="Lopez Roques C."/>
            <person name="Donnadieu C."/>
            <person name="Braasch I."/>
            <person name="Desvignes T."/>
            <person name="Postlethwait J."/>
            <person name="Bobe J."/>
            <person name="Wedekind C."/>
            <person name="Guiguen Y."/>
        </authorList>
    </citation>
    <scope>NUCLEOTIDE SEQUENCE [LARGE SCALE GENOMIC DNA]</scope>
    <source>
        <strain evidence="2">Cs_M1</strain>
        <tissue evidence="2">Blood</tissue>
    </source>
</reference>
<proteinExistence type="predicted"/>
<organism evidence="2 3">
    <name type="scientific">Coregonus suidteri</name>
    <dbReference type="NCBI Taxonomy" id="861788"/>
    <lineage>
        <taxon>Eukaryota</taxon>
        <taxon>Metazoa</taxon>
        <taxon>Chordata</taxon>
        <taxon>Craniata</taxon>
        <taxon>Vertebrata</taxon>
        <taxon>Euteleostomi</taxon>
        <taxon>Actinopterygii</taxon>
        <taxon>Neopterygii</taxon>
        <taxon>Teleostei</taxon>
        <taxon>Protacanthopterygii</taxon>
        <taxon>Salmoniformes</taxon>
        <taxon>Salmonidae</taxon>
        <taxon>Coregoninae</taxon>
        <taxon>Coregonus</taxon>
    </lineage>
</organism>
<gene>
    <name evidence="2" type="ORF">J4Q44_G00107180</name>
</gene>
<dbReference type="Proteomes" id="UP001356427">
    <property type="component" value="Unassembled WGS sequence"/>
</dbReference>
<sequence length="144" mass="15344">MRHMLTTGGGHAGPELSEIDQRIGAIIGETALSGVPSAEQLDTDQGPISTASYPPRPSPTSESDDIQSRQPLCEEGPDTIRSSCSRPASVCAPRSRPTAHVISDAVFDNQERIAQSLCEIASTLTTISETLKNINTLKHIKNAH</sequence>
<protein>
    <submittedName>
        <fullName evidence="2">Uncharacterized protein</fullName>
    </submittedName>
</protein>
<feature type="region of interest" description="Disordered" evidence="1">
    <location>
        <begin position="31"/>
        <end position="92"/>
    </location>
</feature>